<dbReference type="EMBL" id="BNJG01000001">
    <property type="protein sequence ID" value="GHO51918.1"/>
    <property type="molecule type" value="Genomic_DNA"/>
</dbReference>
<dbReference type="PROSITE" id="PS60001">
    <property type="entry name" value="NOS"/>
    <property type="match status" value="1"/>
</dbReference>
<dbReference type="InterPro" id="IPR004030">
    <property type="entry name" value="NOS_N"/>
</dbReference>
<protein>
    <recommendedName>
        <fullName evidence="5 11">Nitric oxide synthase oxygenase</fullName>
        <ecNumber evidence="4 11">1.14.14.47</ecNumber>
    </recommendedName>
</protein>
<name>A0ABQ3UGW6_9CHLR</name>
<dbReference type="PANTHER" id="PTHR43410:SF1">
    <property type="entry name" value="NITRIC OXIDE SYNTHASE"/>
    <property type="match status" value="1"/>
</dbReference>
<keyword evidence="8 11" id="KW-0560">Oxidoreductase</keyword>
<dbReference type="SUPFAM" id="SSF56512">
    <property type="entry name" value="Nitric oxide (NO) synthase oxygenase domain"/>
    <property type="match status" value="1"/>
</dbReference>
<reference evidence="13 14" key="1">
    <citation type="journal article" date="2021" name="Int. J. Syst. Evol. Microbiol.">
        <title>Reticulibacter mediterranei gen. nov., sp. nov., within the new family Reticulibacteraceae fam. nov., and Ktedonospora formicarum gen. nov., sp. nov., Ktedonobacter robiniae sp. nov., Dictyobacter formicarum sp. nov. and Dictyobacter arantiisoli sp. nov., belonging to the class Ktedonobacteria.</title>
        <authorList>
            <person name="Yabe S."/>
            <person name="Zheng Y."/>
            <person name="Wang C.M."/>
            <person name="Sakai Y."/>
            <person name="Abe K."/>
            <person name="Yokota A."/>
            <person name="Donadio S."/>
            <person name="Cavaletti L."/>
            <person name="Monciardini P."/>
        </authorList>
    </citation>
    <scope>NUCLEOTIDE SEQUENCE [LARGE SCALE GENOMIC DNA]</scope>
    <source>
        <strain evidence="13 14">SOSP1-30</strain>
    </source>
</reference>
<evidence type="ECO:0000256" key="1">
    <source>
        <dbReference type="ARBA" id="ARBA00001971"/>
    </source>
</evidence>
<comment type="miscellaneous">
    <text evidence="11">This protein is similar to the oxygenase domain of eukaryotic nitric oxide synthases but lacks the reductase domain which, in eukaryotes, is responsible for transfer of electrons to the ferric heme during nitric oxide synthesis.</text>
</comment>
<keyword evidence="6 11" id="KW-0349">Heme</keyword>
<evidence type="ECO:0000256" key="5">
    <source>
        <dbReference type="ARBA" id="ARBA00018859"/>
    </source>
</evidence>
<evidence type="ECO:0000313" key="13">
    <source>
        <dbReference type="EMBL" id="GHO51918.1"/>
    </source>
</evidence>
<evidence type="ECO:0000256" key="9">
    <source>
        <dbReference type="ARBA" id="ARBA00023004"/>
    </source>
</evidence>
<evidence type="ECO:0000313" key="14">
    <source>
        <dbReference type="Proteomes" id="UP000654345"/>
    </source>
</evidence>
<evidence type="ECO:0000256" key="10">
    <source>
        <dbReference type="ARBA" id="ARBA00048713"/>
    </source>
</evidence>
<evidence type="ECO:0000259" key="12">
    <source>
        <dbReference type="PROSITE" id="PS60001"/>
    </source>
</evidence>
<dbReference type="Gene3D" id="3.90.1230.10">
    <property type="entry name" value="Nitric Oxide Synthase, Chain A, domain 3"/>
    <property type="match status" value="1"/>
</dbReference>
<keyword evidence="14" id="KW-1185">Reference proteome</keyword>
<dbReference type="InterPro" id="IPR044944">
    <property type="entry name" value="NOS_dom_3"/>
</dbReference>
<dbReference type="InterPro" id="IPR050607">
    <property type="entry name" value="NOS"/>
</dbReference>
<dbReference type="InterPro" id="IPR017142">
    <property type="entry name" value="Nitric_oxide_synthase_Oase-su"/>
</dbReference>
<dbReference type="PANTHER" id="PTHR43410">
    <property type="entry name" value="NITRIC OXIDE SYNTHASE OXYGENASE"/>
    <property type="match status" value="1"/>
</dbReference>
<feature type="domain" description="Nitric oxide synthase (NOS)" evidence="12">
    <location>
        <begin position="95"/>
        <end position="102"/>
    </location>
</feature>
<dbReference type="CDD" id="cd00575">
    <property type="entry name" value="NOS_oxygenase"/>
    <property type="match status" value="1"/>
</dbReference>
<dbReference type="InterPro" id="IPR044943">
    <property type="entry name" value="NOS_dom_1"/>
</dbReference>
<comment type="function">
    <text evidence="2 11">Catalyzes the production of nitric oxide.</text>
</comment>
<dbReference type="Gene3D" id="3.90.440.10">
    <property type="entry name" value="Nitric Oxide Synthase,Heme Domain,Chain A domain 2"/>
    <property type="match status" value="1"/>
</dbReference>
<comment type="similarity">
    <text evidence="3 11">Belongs to the NOS family. Bacterial NOS oxygenase subfamily.</text>
</comment>
<proteinExistence type="inferred from homology"/>
<sequence>MALRYVHQEKNVQEETQYREVMKRKYGVGIDSERQRMFMEAMAYLSLYYREQEGFAGFIPRMARIHDEIMQTGTYWQGEKELAHGARVAWRNNSRCIGRLHWNSLAVRDMRHVQTAEEIYEALVEHIRVATNGGKIRSTISIFAPQVPGEPGIRIWNPQLIRYAGYRQPNGLLIGDPTQEELSEVARQLGWKGGPGTPFDVLPLIIQMPHQQPMLFELPHDVILEVPLTHPEYAWFEDLGLKWHALPVISNMRLEVGGVSYTAAPFNGWYMGTEIGARNLGDVERYNLLPIIAEKMGLKTRLDRELWKDRALVELNVAVLSSFTQHGVTIIDHHTAARQFIHHQRNEEEAGRVLPADWSWIVPPMSGSVTPVFHVPYKDCTLAPNFFPQQDPWKEAAGAVDVTQDQRRLTCPVEVIS</sequence>
<evidence type="ECO:0000256" key="6">
    <source>
        <dbReference type="ARBA" id="ARBA00022617"/>
    </source>
</evidence>
<dbReference type="Gene3D" id="3.90.340.10">
    <property type="entry name" value="Nitric Oxide Synthase, Chain A, domain 1"/>
    <property type="match status" value="1"/>
</dbReference>
<keyword evidence="7 11" id="KW-0479">Metal-binding</keyword>
<organism evidence="13 14">
    <name type="scientific">Ktedonobacter robiniae</name>
    <dbReference type="NCBI Taxonomy" id="2778365"/>
    <lineage>
        <taxon>Bacteria</taxon>
        <taxon>Bacillati</taxon>
        <taxon>Chloroflexota</taxon>
        <taxon>Ktedonobacteria</taxon>
        <taxon>Ktedonobacterales</taxon>
        <taxon>Ktedonobacteraceae</taxon>
        <taxon>Ktedonobacter</taxon>
    </lineage>
</organism>
<dbReference type="RefSeq" id="WP_201368882.1">
    <property type="nucleotide sequence ID" value="NZ_BNJG01000001.1"/>
</dbReference>
<dbReference type="InterPro" id="IPR036119">
    <property type="entry name" value="NOS_N_sf"/>
</dbReference>
<dbReference type="Pfam" id="PF02898">
    <property type="entry name" value="NO_synthase"/>
    <property type="match status" value="1"/>
</dbReference>
<evidence type="ECO:0000256" key="2">
    <source>
        <dbReference type="ARBA" id="ARBA00002642"/>
    </source>
</evidence>
<evidence type="ECO:0000256" key="3">
    <source>
        <dbReference type="ARBA" id="ARBA00005411"/>
    </source>
</evidence>
<evidence type="ECO:0000256" key="7">
    <source>
        <dbReference type="ARBA" id="ARBA00022723"/>
    </source>
</evidence>
<keyword evidence="9 11" id="KW-0408">Iron</keyword>
<evidence type="ECO:0000256" key="4">
    <source>
        <dbReference type="ARBA" id="ARBA00012735"/>
    </source>
</evidence>
<evidence type="ECO:0000256" key="8">
    <source>
        <dbReference type="ARBA" id="ARBA00023002"/>
    </source>
</evidence>
<evidence type="ECO:0000256" key="11">
    <source>
        <dbReference type="PIRNR" id="PIRNR037219"/>
    </source>
</evidence>
<dbReference type="EC" id="1.14.14.47" evidence="4 11"/>
<gene>
    <name evidence="13" type="primary">nos</name>
    <name evidence="13" type="ORF">KSB_03930</name>
</gene>
<accession>A0ABQ3UGW6</accession>
<dbReference type="PIRSF" id="PIRSF037219">
    <property type="entry name" value="NOS_oxygenase"/>
    <property type="match status" value="1"/>
</dbReference>
<dbReference type="Proteomes" id="UP000654345">
    <property type="component" value="Unassembled WGS sequence"/>
</dbReference>
<comment type="cofactor">
    <cofactor evidence="1 11">
        <name>heme</name>
        <dbReference type="ChEBI" id="CHEBI:30413"/>
    </cofactor>
</comment>
<comment type="subunit">
    <text evidence="11">Homodimer.</text>
</comment>
<comment type="catalytic activity">
    <reaction evidence="10">
        <text>3 reduced [flavodoxin] + 2 L-arginine + 4 O2 = 3 oxidized [flavodoxin] + 2 L-citrulline + 2 nitric oxide + 4 H2O + 5 H(+)</text>
        <dbReference type="Rhea" id="RHEA:52324"/>
        <dbReference type="Rhea" id="RHEA-COMP:10622"/>
        <dbReference type="Rhea" id="RHEA-COMP:10623"/>
        <dbReference type="ChEBI" id="CHEBI:15377"/>
        <dbReference type="ChEBI" id="CHEBI:15378"/>
        <dbReference type="ChEBI" id="CHEBI:15379"/>
        <dbReference type="ChEBI" id="CHEBI:16480"/>
        <dbReference type="ChEBI" id="CHEBI:32682"/>
        <dbReference type="ChEBI" id="CHEBI:57618"/>
        <dbReference type="ChEBI" id="CHEBI:57743"/>
        <dbReference type="ChEBI" id="CHEBI:58210"/>
        <dbReference type="EC" id="1.14.14.47"/>
    </reaction>
</comment>
<dbReference type="InterPro" id="IPR044940">
    <property type="entry name" value="NOS_dom_2"/>
</dbReference>
<comment type="caution">
    <text evidence="13">The sequence shown here is derived from an EMBL/GenBank/DDBJ whole genome shotgun (WGS) entry which is preliminary data.</text>
</comment>